<name>A0A9D2E3J5_9FIRM</name>
<protein>
    <recommendedName>
        <fullName evidence="3">histidine kinase</fullName>
        <ecNumber evidence="3">2.7.13.3</ecNumber>
    </recommendedName>
</protein>
<evidence type="ECO:0000256" key="2">
    <source>
        <dbReference type="ARBA" id="ARBA00004370"/>
    </source>
</evidence>
<keyword evidence="4" id="KW-0597">Phosphoprotein</keyword>
<dbReference type="Pfam" id="PF06580">
    <property type="entry name" value="His_kinase"/>
    <property type="match status" value="1"/>
</dbReference>
<dbReference type="Gene3D" id="6.10.340.10">
    <property type="match status" value="1"/>
</dbReference>
<evidence type="ECO:0000256" key="7">
    <source>
        <dbReference type="ARBA" id="ARBA00023012"/>
    </source>
</evidence>
<dbReference type="EC" id="2.7.13.3" evidence="3"/>
<dbReference type="InterPro" id="IPR004358">
    <property type="entry name" value="Sig_transdc_His_kin-like_C"/>
</dbReference>
<comment type="subcellular location">
    <subcellularLocation>
        <location evidence="2">Membrane</location>
    </subcellularLocation>
</comment>
<feature type="domain" description="HAMP" evidence="9">
    <location>
        <begin position="321"/>
        <end position="373"/>
    </location>
</feature>
<dbReference type="InterPro" id="IPR003660">
    <property type="entry name" value="HAMP_dom"/>
</dbReference>
<keyword evidence="8" id="KW-0812">Transmembrane</keyword>
<dbReference type="InterPro" id="IPR036890">
    <property type="entry name" value="HATPase_C_sf"/>
</dbReference>
<comment type="caution">
    <text evidence="10">The sequence shown here is derived from an EMBL/GenBank/DDBJ whole genome shotgun (WGS) entry which is preliminary data.</text>
</comment>
<dbReference type="SUPFAM" id="SSF158472">
    <property type="entry name" value="HAMP domain-like"/>
    <property type="match status" value="1"/>
</dbReference>
<evidence type="ECO:0000256" key="5">
    <source>
        <dbReference type="ARBA" id="ARBA00022679"/>
    </source>
</evidence>
<feature type="transmembrane region" description="Helical" evidence="8">
    <location>
        <begin position="21"/>
        <end position="42"/>
    </location>
</feature>
<evidence type="ECO:0000256" key="1">
    <source>
        <dbReference type="ARBA" id="ARBA00000085"/>
    </source>
</evidence>
<dbReference type="Proteomes" id="UP000824035">
    <property type="component" value="Unassembled WGS sequence"/>
</dbReference>
<keyword evidence="7" id="KW-0902">Two-component regulatory system</keyword>
<accession>A0A9D2E3J5</accession>
<reference evidence="10" key="1">
    <citation type="journal article" date="2021" name="PeerJ">
        <title>Extensive microbial diversity within the chicken gut microbiome revealed by metagenomics and culture.</title>
        <authorList>
            <person name="Gilroy R."/>
            <person name="Ravi A."/>
            <person name="Getino M."/>
            <person name="Pursley I."/>
            <person name="Horton D.L."/>
            <person name="Alikhan N.F."/>
            <person name="Baker D."/>
            <person name="Gharbi K."/>
            <person name="Hall N."/>
            <person name="Watson M."/>
            <person name="Adriaenssens E.M."/>
            <person name="Foster-Nyarko E."/>
            <person name="Jarju S."/>
            <person name="Secka A."/>
            <person name="Antonio M."/>
            <person name="Oren A."/>
            <person name="Chaudhuri R.R."/>
            <person name="La Ragione R."/>
            <person name="Hildebrand F."/>
            <person name="Pallen M.J."/>
        </authorList>
    </citation>
    <scope>NUCLEOTIDE SEQUENCE</scope>
    <source>
        <strain evidence="10">ChiGjej4B4-18154</strain>
    </source>
</reference>
<comment type="catalytic activity">
    <reaction evidence="1">
        <text>ATP + protein L-histidine = ADP + protein N-phospho-L-histidine.</text>
        <dbReference type="EC" id="2.7.13.3"/>
    </reaction>
</comment>
<dbReference type="PROSITE" id="PS50885">
    <property type="entry name" value="HAMP"/>
    <property type="match status" value="1"/>
</dbReference>
<evidence type="ECO:0000256" key="4">
    <source>
        <dbReference type="ARBA" id="ARBA00022553"/>
    </source>
</evidence>
<dbReference type="PANTHER" id="PTHR34220:SF7">
    <property type="entry name" value="SENSOR HISTIDINE KINASE YPDA"/>
    <property type="match status" value="1"/>
</dbReference>
<dbReference type="InterPro" id="IPR003594">
    <property type="entry name" value="HATPase_dom"/>
</dbReference>
<evidence type="ECO:0000256" key="6">
    <source>
        <dbReference type="ARBA" id="ARBA00022777"/>
    </source>
</evidence>
<evidence type="ECO:0000313" key="11">
    <source>
        <dbReference type="Proteomes" id="UP000824035"/>
    </source>
</evidence>
<evidence type="ECO:0000259" key="9">
    <source>
        <dbReference type="PROSITE" id="PS50885"/>
    </source>
</evidence>
<evidence type="ECO:0000256" key="3">
    <source>
        <dbReference type="ARBA" id="ARBA00012438"/>
    </source>
</evidence>
<dbReference type="GO" id="GO:0000155">
    <property type="term" value="F:phosphorelay sensor kinase activity"/>
    <property type="evidence" value="ECO:0007669"/>
    <property type="project" value="InterPro"/>
</dbReference>
<keyword evidence="8" id="KW-0472">Membrane</keyword>
<dbReference type="Pfam" id="PF00672">
    <property type="entry name" value="HAMP"/>
    <property type="match status" value="1"/>
</dbReference>
<dbReference type="SMART" id="SM00387">
    <property type="entry name" value="HATPase_c"/>
    <property type="match status" value="1"/>
</dbReference>
<dbReference type="AlphaFoldDB" id="A0A9D2E3J5"/>
<keyword evidence="8" id="KW-1133">Transmembrane helix</keyword>
<dbReference type="PRINTS" id="PR00344">
    <property type="entry name" value="BCTRLSENSOR"/>
</dbReference>
<keyword evidence="5" id="KW-0808">Transferase</keyword>
<dbReference type="PANTHER" id="PTHR34220">
    <property type="entry name" value="SENSOR HISTIDINE KINASE YPDA"/>
    <property type="match status" value="1"/>
</dbReference>
<dbReference type="InterPro" id="IPR050640">
    <property type="entry name" value="Bact_2-comp_sensor_kinase"/>
</dbReference>
<dbReference type="GO" id="GO:0016020">
    <property type="term" value="C:membrane"/>
    <property type="evidence" value="ECO:0007669"/>
    <property type="project" value="UniProtKB-SubCell"/>
</dbReference>
<evidence type="ECO:0000256" key="8">
    <source>
        <dbReference type="SAM" id="Phobius"/>
    </source>
</evidence>
<dbReference type="Gene3D" id="3.30.565.10">
    <property type="entry name" value="Histidine kinase-like ATPase, C-terminal domain"/>
    <property type="match status" value="1"/>
</dbReference>
<dbReference type="InterPro" id="IPR010559">
    <property type="entry name" value="Sig_transdc_His_kin_internal"/>
</dbReference>
<organism evidence="10 11">
    <name type="scientific">Candidatus Allofournierella merdipullorum</name>
    <dbReference type="NCBI Taxonomy" id="2838595"/>
    <lineage>
        <taxon>Bacteria</taxon>
        <taxon>Bacillati</taxon>
        <taxon>Bacillota</taxon>
        <taxon>Clostridia</taxon>
        <taxon>Eubacteriales</taxon>
        <taxon>Oscillospiraceae</taxon>
        <taxon>Allofournierella</taxon>
    </lineage>
</organism>
<evidence type="ECO:0000313" key="10">
    <source>
        <dbReference type="EMBL" id="HIZ30147.1"/>
    </source>
</evidence>
<sequence>MKNKLRAFGRSLLLDVGLRGKLLCIFFLLLMLPLGLFTLYAFHRINTVIEEQTYSAAQKAFEDTHTAVEDLLGRLTQVADILTMDPSLYALAASDPAGTSYIQRLEDRDRISTTFTYLRSMSGVDRVRLYVSNDYLYTNSADIVSLDTVRSSAWFSTFRNGRAVGWFGPADFADQPEGERDWYSLVRLVYDPSHVQQPLAILRVDIAAGRVDAAVSRSTITQNGTVLLLNGAEVLSSSSPERAAQLSGSLPADSAGWVDADTARGPFRVQSVVLEDCGWTLAAALPRDDIFRASRQLRMEMLAVVVLLAAASYFLAYRLSRSITRRLYLLNDTMHAVELGDVSARVAPQGRDEIGQLMGSFSNMMGRIDTLMDEKLEQGQQIKALELKALQAQINPHFLYNSLDLINCTAIAHNVPEISRMVNALARFYRLSLSRGKEVIPLADELKHARLYVEIQNMRFEDRVRTEWDVEPGVEQCPIIKIVLQPIIENAIIHGIFEKPDKTGRLRIAAFRQGQDLVITVEDDGVGMDEETRLANFSASASSANTKGGYGVRNINERLHLAYGAEYGLSCESELGRGTRVTIRIPAAEETEDQAQ</sequence>
<gene>
    <name evidence="10" type="ORF">H9813_02790</name>
</gene>
<reference evidence="10" key="2">
    <citation type="submission" date="2021-04" db="EMBL/GenBank/DDBJ databases">
        <authorList>
            <person name="Gilroy R."/>
        </authorList>
    </citation>
    <scope>NUCLEOTIDE SEQUENCE</scope>
    <source>
        <strain evidence="10">ChiGjej4B4-18154</strain>
    </source>
</reference>
<dbReference type="Pfam" id="PF02518">
    <property type="entry name" value="HATPase_c"/>
    <property type="match status" value="1"/>
</dbReference>
<proteinExistence type="predicted"/>
<dbReference type="EMBL" id="DXBV01000025">
    <property type="protein sequence ID" value="HIZ30147.1"/>
    <property type="molecule type" value="Genomic_DNA"/>
</dbReference>
<dbReference type="SMART" id="SM00304">
    <property type="entry name" value="HAMP"/>
    <property type="match status" value="1"/>
</dbReference>
<dbReference type="SUPFAM" id="SSF55874">
    <property type="entry name" value="ATPase domain of HSP90 chaperone/DNA topoisomerase II/histidine kinase"/>
    <property type="match status" value="1"/>
</dbReference>
<keyword evidence="6 10" id="KW-0418">Kinase</keyword>
<dbReference type="CDD" id="cd06225">
    <property type="entry name" value="HAMP"/>
    <property type="match status" value="1"/>
</dbReference>